<dbReference type="OrthoDB" id="1121919at2"/>
<keyword evidence="3" id="KW-1185">Reference proteome</keyword>
<proteinExistence type="predicted"/>
<dbReference type="SMART" id="SM01324">
    <property type="entry name" value="YARHG"/>
    <property type="match status" value="1"/>
</dbReference>
<accession>A0A4Q1JNC9</accession>
<dbReference type="RefSeq" id="WP_129253868.1">
    <property type="nucleotide sequence ID" value="NZ_SAXA01000004.1"/>
</dbReference>
<dbReference type="Gene3D" id="1.20.58.1690">
    <property type="match status" value="1"/>
</dbReference>
<name>A0A4Q1JNC9_9BACT</name>
<comment type="caution">
    <text evidence="2">The sequence shown here is derived from an EMBL/GenBank/DDBJ whole genome shotgun (WGS) entry which is preliminary data.</text>
</comment>
<organism evidence="2 3">
    <name type="scientific">Ancylomarina salipaludis</name>
    <dbReference type="NCBI Taxonomy" id="2501299"/>
    <lineage>
        <taxon>Bacteria</taxon>
        <taxon>Pseudomonadati</taxon>
        <taxon>Bacteroidota</taxon>
        <taxon>Bacteroidia</taxon>
        <taxon>Marinilabiliales</taxon>
        <taxon>Marinifilaceae</taxon>
        <taxon>Ancylomarina</taxon>
    </lineage>
</organism>
<dbReference type="InterPro" id="IPR038434">
    <property type="entry name" value="YARHG_sf"/>
</dbReference>
<evidence type="ECO:0000313" key="3">
    <source>
        <dbReference type="Proteomes" id="UP000289703"/>
    </source>
</evidence>
<protein>
    <submittedName>
        <fullName evidence="2">YARHG domain-containing protein</fullName>
    </submittedName>
</protein>
<feature type="domain" description="YARHG" evidence="1">
    <location>
        <begin position="145"/>
        <end position="228"/>
    </location>
</feature>
<dbReference type="Pfam" id="PF13308">
    <property type="entry name" value="YARHG"/>
    <property type="match status" value="1"/>
</dbReference>
<evidence type="ECO:0000313" key="2">
    <source>
        <dbReference type="EMBL" id="RXQ95974.1"/>
    </source>
</evidence>
<dbReference type="Proteomes" id="UP000289703">
    <property type="component" value="Unassembled WGS sequence"/>
</dbReference>
<gene>
    <name evidence="2" type="ORF">EO244_06640</name>
</gene>
<dbReference type="EMBL" id="SAXA01000004">
    <property type="protein sequence ID" value="RXQ95974.1"/>
    <property type="molecule type" value="Genomic_DNA"/>
</dbReference>
<dbReference type="InterPro" id="IPR025582">
    <property type="entry name" value="YARHG_dom"/>
</dbReference>
<reference evidence="2 3" key="1">
    <citation type="submission" date="2019-01" db="EMBL/GenBank/DDBJ databases">
        <title>Ancylomarina salipaludis sp. nov., isolated from a salt marsh.</title>
        <authorList>
            <person name="Yoon J.-H."/>
        </authorList>
    </citation>
    <scope>NUCLEOTIDE SEQUENCE [LARGE SCALE GENOMIC DNA]</scope>
    <source>
        <strain evidence="2 3">SHSM-M15</strain>
    </source>
</reference>
<dbReference type="AlphaFoldDB" id="A0A4Q1JNC9"/>
<sequence length="229" mass="26749">MKLYFIILITIIPSIIFGQNYNSAANLRIGASHCCDACCVFQKDYYFLPDSVAIKKEHISDYDNFTMIGTWKCHQGIVEMEFSDFYGGECVGKQVPSQVGCNTMDCDKYKSIHKQISENEIIDLNNLPDYGGYVIDSLKITDFKTFNWVTFQSSSKLLNETDLLSLTKKELRIKRNLIFARYGYIFKSKDLKDYFTNKDWYNPRYINVQHFLTNIDKENIDLILKFENK</sequence>
<evidence type="ECO:0000259" key="1">
    <source>
        <dbReference type="SMART" id="SM01324"/>
    </source>
</evidence>